<protein>
    <submittedName>
        <fullName evidence="1">Uncharacterized protein</fullName>
    </submittedName>
</protein>
<sequence>MATNNKIQALGHQSPVIYKDDMKLENRAPASTPRRGNLSCVLRLAVPTNWMKTLSSASADCVDKFYQSEV</sequence>
<dbReference type="RefSeq" id="XP_062769686.1">
    <property type="nucleotide sequence ID" value="XM_062906799.1"/>
</dbReference>
<evidence type="ECO:0000313" key="2">
    <source>
        <dbReference type="Proteomes" id="UP001326199"/>
    </source>
</evidence>
<name>A0ABR0HWS0_9PEZI</name>
<dbReference type="GeneID" id="87927142"/>
<evidence type="ECO:0000313" key="1">
    <source>
        <dbReference type="EMBL" id="KAK4672364.1"/>
    </source>
</evidence>
<proteinExistence type="predicted"/>
<dbReference type="Proteomes" id="UP001326199">
    <property type="component" value="Unassembled WGS sequence"/>
</dbReference>
<accession>A0ABR0HWS0</accession>
<keyword evidence="2" id="KW-1185">Reference proteome</keyword>
<dbReference type="EMBL" id="JAFFHB010000001">
    <property type="protein sequence ID" value="KAK4672364.1"/>
    <property type="molecule type" value="Genomic_DNA"/>
</dbReference>
<organism evidence="1 2">
    <name type="scientific">Podospora pseudopauciseta</name>
    <dbReference type="NCBI Taxonomy" id="2093780"/>
    <lineage>
        <taxon>Eukaryota</taxon>
        <taxon>Fungi</taxon>
        <taxon>Dikarya</taxon>
        <taxon>Ascomycota</taxon>
        <taxon>Pezizomycotina</taxon>
        <taxon>Sordariomycetes</taxon>
        <taxon>Sordariomycetidae</taxon>
        <taxon>Sordariales</taxon>
        <taxon>Podosporaceae</taxon>
        <taxon>Podospora</taxon>
    </lineage>
</organism>
<gene>
    <name evidence="1" type="ORF">QC763_102445</name>
</gene>
<comment type="caution">
    <text evidence="1">The sequence shown here is derived from an EMBL/GenBank/DDBJ whole genome shotgun (WGS) entry which is preliminary data.</text>
</comment>
<reference evidence="1 2" key="1">
    <citation type="journal article" date="2023" name="bioRxiv">
        <title>High-quality genome assemblies of four members of thePodospora anserinaspecies complex.</title>
        <authorList>
            <person name="Ament-Velasquez S.L."/>
            <person name="Vogan A.A."/>
            <person name="Wallerman O."/>
            <person name="Hartmann F."/>
            <person name="Gautier V."/>
            <person name="Silar P."/>
            <person name="Giraud T."/>
            <person name="Johannesson H."/>
        </authorList>
    </citation>
    <scope>NUCLEOTIDE SEQUENCE [LARGE SCALE GENOMIC DNA]</scope>
    <source>
        <strain evidence="1 2">CBS 411.78</strain>
    </source>
</reference>